<dbReference type="RefSeq" id="XP_033578679.1">
    <property type="nucleotide sequence ID" value="XM_033713983.1"/>
</dbReference>
<proteinExistence type="predicted"/>
<dbReference type="EMBL" id="MU003698">
    <property type="protein sequence ID" value="KAF2811715.1"/>
    <property type="molecule type" value="Genomic_DNA"/>
</dbReference>
<accession>A0A6A6YUR5</accession>
<evidence type="ECO:0000313" key="2">
    <source>
        <dbReference type="EMBL" id="KAF2811715.1"/>
    </source>
</evidence>
<dbReference type="AlphaFoldDB" id="A0A6A6YUR5"/>
<reference evidence="4" key="2">
    <citation type="submission" date="2020-04" db="EMBL/GenBank/DDBJ databases">
        <authorList>
            <consortium name="NCBI Genome Project"/>
        </authorList>
    </citation>
    <scope>NUCLEOTIDE SEQUENCE</scope>
    <source>
        <strain evidence="4">CBS 304.34</strain>
    </source>
</reference>
<dbReference type="Proteomes" id="UP000504636">
    <property type="component" value="Unplaced"/>
</dbReference>
<keyword evidence="3" id="KW-1185">Reference proteome</keyword>
<sequence>MTVHRPAFLRSDKTSPEYKKTGSDGPELLSSEVGGEGDIKYVVPRTNGVSGLRGVCKIRGCNRKWVALLGKLQPVTSTCGRGGVRSLRWVGSVALEGVMVVRSIMLGEGVGEFEGMMRGRISTSRSGVIDGGRWCSVSLWDGEGVPGPCRHSSSHLKY</sequence>
<evidence type="ECO:0000256" key="1">
    <source>
        <dbReference type="SAM" id="MobiDB-lite"/>
    </source>
</evidence>
<dbReference type="GeneID" id="54454876"/>
<name>A0A6A6YUR5_9PEZI</name>
<evidence type="ECO:0000313" key="3">
    <source>
        <dbReference type="Proteomes" id="UP000504636"/>
    </source>
</evidence>
<evidence type="ECO:0000313" key="4">
    <source>
        <dbReference type="RefSeq" id="XP_033578679.1"/>
    </source>
</evidence>
<gene>
    <name evidence="2 4" type="ORF">BDZ99DRAFT_279703</name>
</gene>
<reference evidence="4" key="3">
    <citation type="submission" date="2025-04" db="UniProtKB">
        <authorList>
            <consortium name="RefSeq"/>
        </authorList>
    </citation>
    <scope>IDENTIFICATION</scope>
    <source>
        <strain evidence="4">CBS 304.34</strain>
    </source>
</reference>
<feature type="compositionally biased region" description="Basic and acidic residues" evidence="1">
    <location>
        <begin position="10"/>
        <end position="22"/>
    </location>
</feature>
<feature type="region of interest" description="Disordered" evidence="1">
    <location>
        <begin position="1"/>
        <end position="29"/>
    </location>
</feature>
<reference evidence="2 4" key="1">
    <citation type="journal article" date="2020" name="Stud. Mycol.">
        <title>101 Dothideomycetes genomes: a test case for predicting lifestyles and emergence of pathogens.</title>
        <authorList>
            <person name="Haridas S."/>
            <person name="Albert R."/>
            <person name="Binder M."/>
            <person name="Bloem J."/>
            <person name="Labutti K."/>
            <person name="Salamov A."/>
            <person name="Andreopoulos B."/>
            <person name="Baker S."/>
            <person name="Barry K."/>
            <person name="Bills G."/>
            <person name="Bluhm B."/>
            <person name="Cannon C."/>
            <person name="Castanera R."/>
            <person name="Culley D."/>
            <person name="Daum C."/>
            <person name="Ezra D."/>
            <person name="Gonzalez J."/>
            <person name="Henrissat B."/>
            <person name="Kuo A."/>
            <person name="Liang C."/>
            <person name="Lipzen A."/>
            <person name="Lutzoni F."/>
            <person name="Magnuson J."/>
            <person name="Mondo S."/>
            <person name="Nolan M."/>
            <person name="Ohm R."/>
            <person name="Pangilinan J."/>
            <person name="Park H.-J."/>
            <person name="Ramirez L."/>
            <person name="Alfaro M."/>
            <person name="Sun H."/>
            <person name="Tritt A."/>
            <person name="Yoshinaga Y."/>
            <person name="Zwiers L.-H."/>
            <person name="Turgeon B."/>
            <person name="Goodwin S."/>
            <person name="Spatafora J."/>
            <person name="Crous P."/>
            <person name="Grigoriev I."/>
        </authorList>
    </citation>
    <scope>NUCLEOTIDE SEQUENCE</scope>
    <source>
        <strain evidence="2 4">CBS 304.34</strain>
    </source>
</reference>
<organism evidence="2">
    <name type="scientific">Mytilinidion resinicola</name>
    <dbReference type="NCBI Taxonomy" id="574789"/>
    <lineage>
        <taxon>Eukaryota</taxon>
        <taxon>Fungi</taxon>
        <taxon>Dikarya</taxon>
        <taxon>Ascomycota</taxon>
        <taxon>Pezizomycotina</taxon>
        <taxon>Dothideomycetes</taxon>
        <taxon>Pleosporomycetidae</taxon>
        <taxon>Mytilinidiales</taxon>
        <taxon>Mytilinidiaceae</taxon>
        <taxon>Mytilinidion</taxon>
    </lineage>
</organism>
<protein>
    <submittedName>
        <fullName evidence="2 4">Uncharacterized protein</fullName>
    </submittedName>
</protein>